<dbReference type="SUPFAM" id="SSF52058">
    <property type="entry name" value="L domain-like"/>
    <property type="match status" value="1"/>
</dbReference>
<evidence type="ECO:0000313" key="3">
    <source>
        <dbReference type="Proteomes" id="UP000298030"/>
    </source>
</evidence>
<comment type="caution">
    <text evidence="2">The sequence shown here is derived from an EMBL/GenBank/DDBJ whole genome shotgun (WGS) entry which is preliminary data.</text>
</comment>
<name>A0A4Y7TAQ0_COPMI</name>
<protein>
    <submittedName>
        <fullName evidence="2">Uncharacterized protein</fullName>
    </submittedName>
</protein>
<dbReference type="AlphaFoldDB" id="A0A4Y7TAQ0"/>
<gene>
    <name evidence="2" type="ORF">FA13DRAFT_479361</name>
</gene>
<dbReference type="Proteomes" id="UP000298030">
    <property type="component" value="Unassembled WGS sequence"/>
</dbReference>
<sequence>MPWSASSGKGSRSQTLPACSQTSRNSSCISASNDSSEFTLFAGHMGTLSLPSLTTLTLVHVHYSSVGPLEDLASNVVFLIQRSKCDLRKLTIIDQRAPDAPDALHDVLVTCPNLAELDIPKPTAGFLNRLTLHPTQRTPILPYLTHLKIHCDAIEEDDERTVSIPALMRLVLSREGGLNCLESDSPPFRCLQEVYLDSVNLSILQRDITLWECERIFPERYSAGCWRNHTSCQETLGLAKAAAAQLHSYWIALQQNKVYLHVYMETDRTIRNLEKLHAERLNMLVFLRTEVVHKLAQIYQTEVGDIALRGSLLQIRDRISRLCQIWKPTLIRNVKACPYLWRVSRDGDERYWRGHGIESIRLVCWKIREDGTDDAALSNFL</sequence>
<proteinExistence type="predicted"/>
<dbReference type="STRING" id="71717.A0A4Y7TAQ0"/>
<evidence type="ECO:0000256" key="1">
    <source>
        <dbReference type="SAM" id="MobiDB-lite"/>
    </source>
</evidence>
<evidence type="ECO:0000313" key="2">
    <source>
        <dbReference type="EMBL" id="TEB31071.1"/>
    </source>
</evidence>
<accession>A0A4Y7TAQ0</accession>
<organism evidence="2 3">
    <name type="scientific">Coprinellus micaceus</name>
    <name type="common">Glistening ink-cap mushroom</name>
    <name type="synonym">Coprinus micaceus</name>
    <dbReference type="NCBI Taxonomy" id="71717"/>
    <lineage>
        <taxon>Eukaryota</taxon>
        <taxon>Fungi</taxon>
        <taxon>Dikarya</taxon>
        <taxon>Basidiomycota</taxon>
        <taxon>Agaricomycotina</taxon>
        <taxon>Agaricomycetes</taxon>
        <taxon>Agaricomycetidae</taxon>
        <taxon>Agaricales</taxon>
        <taxon>Agaricineae</taxon>
        <taxon>Psathyrellaceae</taxon>
        <taxon>Coprinellus</taxon>
    </lineage>
</organism>
<reference evidence="2 3" key="1">
    <citation type="journal article" date="2019" name="Nat. Ecol. Evol.">
        <title>Megaphylogeny resolves global patterns of mushroom evolution.</title>
        <authorList>
            <person name="Varga T."/>
            <person name="Krizsan K."/>
            <person name="Foldi C."/>
            <person name="Dima B."/>
            <person name="Sanchez-Garcia M."/>
            <person name="Sanchez-Ramirez S."/>
            <person name="Szollosi G.J."/>
            <person name="Szarkandi J.G."/>
            <person name="Papp V."/>
            <person name="Albert L."/>
            <person name="Andreopoulos W."/>
            <person name="Angelini C."/>
            <person name="Antonin V."/>
            <person name="Barry K.W."/>
            <person name="Bougher N.L."/>
            <person name="Buchanan P."/>
            <person name="Buyck B."/>
            <person name="Bense V."/>
            <person name="Catcheside P."/>
            <person name="Chovatia M."/>
            <person name="Cooper J."/>
            <person name="Damon W."/>
            <person name="Desjardin D."/>
            <person name="Finy P."/>
            <person name="Geml J."/>
            <person name="Haridas S."/>
            <person name="Hughes K."/>
            <person name="Justo A."/>
            <person name="Karasinski D."/>
            <person name="Kautmanova I."/>
            <person name="Kiss B."/>
            <person name="Kocsube S."/>
            <person name="Kotiranta H."/>
            <person name="LaButti K.M."/>
            <person name="Lechner B.E."/>
            <person name="Liimatainen K."/>
            <person name="Lipzen A."/>
            <person name="Lukacs Z."/>
            <person name="Mihaltcheva S."/>
            <person name="Morgado L.N."/>
            <person name="Niskanen T."/>
            <person name="Noordeloos M.E."/>
            <person name="Ohm R.A."/>
            <person name="Ortiz-Santana B."/>
            <person name="Ovrebo C."/>
            <person name="Racz N."/>
            <person name="Riley R."/>
            <person name="Savchenko A."/>
            <person name="Shiryaev A."/>
            <person name="Soop K."/>
            <person name="Spirin V."/>
            <person name="Szebenyi C."/>
            <person name="Tomsovsky M."/>
            <person name="Tulloss R.E."/>
            <person name="Uehling J."/>
            <person name="Grigoriev I.V."/>
            <person name="Vagvolgyi C."/>
            <person name="Papp T."/>
            <person name="Martin F.M."/>
            <person name="Miettinen O."/>
            <person name="Hibbett D.S."/>
            <person name="Nagy L.G."/>
        </authorList>
    </citation>
    <scope>NUCLEOTIDE SEQUENCE [LARGE SCALE GENOMIC DNA]</scope>
    <source>
        <strain evidence="2 3">FP101781</strain>
    </source>
</reference>
<feature type="region of interest" description="Disordered" evidence="1">
    <location>
        <begin position="1"/>
        <end position="26"/>
    </location>
</feature>
<feature type="compositionally biased region" description="Polar residues" evidence="1">
    <location>
        <begin position="1"/>
        <end position="22"/>
    </location>
</feature>
<dbReference type="EMBL" id="QPFP01000020">
    <property type="protein sequence ID" value="TEB31071.1"/>
    <property type="molecule type" value="Genomic_DNA"/>
</dbReference>
<keyword evidence="3" id="KW-1185">Reference proteome</keyword>